<evidence type="ECO:0000313" key="3">
    <source>
        <dbReference type="EMBL" id="EDK34844.1"/>
    </source>
</evidence>
<accession>A5N148</accession>
<evidence type="ECO:0000313" key="4">
    <source>
        <dbReference type="Proteomes" id="UP000002411"/>
    </source>
</evidence>
<dbReference type="PANTHER" id="PTHR46558:SF14">
    <property type="entry name" value="HTH-TYPE TRANSCRIPTIONAL REGULATOR ANSR"/>
    <property type="match status" value="1"/>
</dbReference>
<reference evidence="3 4" key="1">
    <citation type="journal article" date="2008" name="Proc. Natl. Acad. Sci. U.S.A.">
        <title>The genome of Clostridium kluyveri, a strict anaerobe with unique metabolic features.</title>
        <authorList>
            <person name="Seedorf H."/>
            <person name="Fricke W.F."/>
            <person name="Veith B."/>
            <person name="Brueggemann H."/>
            <person name="Liesegang H."/>
            <person name="Strittmatter A."/>
            <person name="Miethke M."/>
            <person name="Buckel W."/>
            <person name="Hinderberger J."/>
            <person name="Li F."/>
            <person name="Hagemeier C."/>
            <person name="Thauer R.K."/>
            <person name="Gottschalk G."/>
        </authorList>
    </citation>
    <scope>NUCLEOTIDE SEQUENCE [LARGE SCALE GENOMIC DNA]</scope>
    <source>
        <strain evidence="4">ATCC 8527 / DSM 555 / NCIMB 10680</strain>
    </source>
</reference>
<dbReference type="CDD" id="cd00093">
    <property type="entry name" value="HTH_XRE"/>
    <property type="match status" value="1"/>
</dbReference>
<dbReference type="SUPFAM" id="SSF47413">
    <property type="entry name" value="lambda repressor-like DNA-binding domains"/>
    <property type="match status" value="1"/>
</dbReference>
<dbReference type="Pfam" id="PF01381">
    <property type="entry name" value="HTH_3"/>
    <property type="match status" value="1"/>
</dbReference>
<feature type="domain" description="HTH cro/C1-type" evidence="2">
    <location>
        <begin position="6"/>
        <end position="60"/>
    </location>
</feature>
<dbReference type="PANTHER" id="PTHR46558">
    <property type="entry name" value="TRACRIPTIONAL REGULATORY PROTEIN-RELATED-RELATED"/>
    <property type="match status" value="1"/>
</dbReference>
<dbReference type="HOGENOM" id="CLU_066192_4_2_9"/>
<keyword evidence="1" id="KW-0238">DNA-binding</keyword>
<dbReference type="GO" id="GO:0003677">
    <property type="term" value="F:DNA binding"/>
    <property type="evidence" value="ECO:0007669"/>
    <property type="project" value="UniProtKB-KW"/>
</dbReference>
<dbReference type="InterPro" id="IPR010982">
    <property type="entry name" value="Lambda_DNA-bd_dom_sf"/>
</dbReference>
<name>A5N148_CLOK5</name>
<dbReference type="STRING" id="431943.CKL_2832"/>
<dbReference type="AlphaFoldDB" id="A5N148"/>
<sequence>MLSDRLKKLRNEKNLLQKEIAKKLKITTSAYGFYEQGKRTPDTEILNKIAEFYNVSIDYLLGRTNIRDSADKITNSLNSNPELSEFWNSLRNREDLQLLFKQTKDLSPKNINQIIRIIKAIKDDEGRTKG</sequence>
<evidence type="ECO:0000256" key="1">
    <source>
        <dbReference type="ARBA" id="ARBA00023125"/>
    </source>
</evidence>
<dbReference type="eggNOG" id="COG1476">
    <property type="taxonomic scope" value="Bacteria"/>
</dbReference>
<dbReference type="SMART" id="SM00530">
    <property type="entry name" value="HTH_XRE"/>
    <property type="match status" value="1"/>
</dbReference>
<dbReference type="PROSITE" id="PS50943">
    <property type="entry name" value="HTH_CROC1"/>
    <property type="match status" value="1"/>
</dbReference>
<dbReference type="RefSeq" id="WP_012103174.1">
    <property type="nucleotide sequence ID" value="NC_009706.1"/>
</dbReference>
<protein>
    <submittedName>
        <fullName evidence="3">Predicted transcriptional regulator</fullName>
    </submittedName>
</protein>
<dbReference type="Gene3D" id="1.10.260.40">
    <property type="entry name" value="lambda repressor-like DNA-binding domains"/>
    <property type="match status" value="1"/>
</dbReference>
<evidence type="ECO:0000259" key="2">
    <source>
        <dbReference type="PROSITE" id="PS50943"/>
    </source>
</evidence>
<proteinExistence type="predicted"/>
<dbReference type="InterPro" id="IPR001387">
    <property type="entry name" value="Cro/C1-type_HTH"/>
</dbReference>
<gene>
    <name evidence="3" type="ordered locus">CKL_2832</name>
</gene>
<dbReference type="Proteomes" id="UP000002411">
    <property type="component" value="Chromosome"/>
</dbReference>
<dbReference type="EMBL" id="CP000673">
    <property type="protein sequence ID" value="EDK34844.1"/>
    <property type="molecule type" value="Genomic_DNA"/>
</dbReference>
<dbReference type="KEGG" id="ckl:CKL_2832"/>
<keyword evidence="4" id="KW-1185">Reference proteome</keyword>
<organism evidence="3 4">
    <name type="scientific">Clostridium kluyveri (strain ATCC 8527 / DSM 555 / NBRC 12016 / NCIMB 10680 / K1)</name>
    <dbReference type="NCBI Taxonomy" id="431943"/>
    <lineage>
        <taxon>Bacteria</taxon>
        <taxon>Bacillati</taxon>
        <taxon>Bacillota</taxon>
        <taxon>Clostridia</taxon>
        <taxon>Eubacteriales</taxon>
        <taxon>Clostridiaceae</taxon>
        <taxon>Clostridium</taxon>
    </lineage>
</organism>